<evidence type="ECO:0000313" key="2">
    <source>
        <dbReference type="Proteomes" id="UP000024635"/>
    </source>
</evidence>
<gene>
    <name evidence="1" type="primary">Acey_s0021.g245</name>
    <name evidence="1" type="ORF">Y032_0021g245</name>
</gene>
<name>A0A016V196_9BILA</name>
<comment type="caution">
    <text evidence="1">The sequence shown here is derived from an EMBL/GenBank/DDBJ whole genome shotgun (WGS) entry which is preliminary data.</text>
</comment>
<dbReference type="OrthoDB" id="5915312at2759"/>
<dbReference type="EMBL" id="JARK01001357">
    <property type="protein sequence ID" value="EYC20498.1"/>
    <property type="molecule type" value="Genomic_DNA"/>
</dbReference>
<dbReference type="AlphaFoldDB" id="A0A016V196"/>
<proteinExistence type="predicted"/>
<keyword evidence="2" id="KW-1185">Reference proteome</keyword>
<protein>
    <submittedName>
        <fullName evidence="1">Uncharacterized protein</fullName>
    </submittedName>
</protein>
<dbReference type="Proteomes" id="UP000024635">
    <property type="component" value="Unassembled WGS sequence"/>
</dbReference>
<organism evidence="1 2">
    <name type="scientific">Ancylostoma ceylanicum</name>
    <dbReference type="NCBI Taxonomy" id="53326"/>
    <lineage>
        <taxon>Eukaryota</taxon>
        <taxon>Metazoa</taxon>
        <taxon>Ecdysozoa</taxon>
        <taxon>Nematoda</taxon>
        <taxon>Chromadorea</taxon>
        <taxon>Rhabditida</taxon>
        <taxon>Rhabditina</taxon>
        <taxon>Rhabditomorpha</taxon>
        <taxon>Strongyloidea</taxon>
        <taxon>Ancylostomatidae</taxon>
        <taxon>Ancylostomatinae</taxon>
        <taxon>Ancylostoma</taxon>
    </lineage>
</organism>
<sequence>MLHVPDETTRNVWVAADLPRCRQNVLLNAIDRDTKCIAFSIILGNSAYTSPCKQRDVDAEILSETENVNEHRIQLATSSPSPATFANCLTVYATAERPALNTKRKIENQIRVGLAGTFAQYSSSEKITLIVTSLPVDLIKSVTSSLNRSMTADEVRKKKDLKWFSLVTYVSFVLNRLLMYSTHFVRRVESLRKTWSLCTTR</sequence>
<reference evidence="2" key="1">
    <citation type="journal article" date="2015" name="Nat. Genet.">
        <title>The genome and transcriptome of the zoonotic hookworm Ancylostoma ceylanicum identify infection-specific gene families.</title>
        <authorList>
            <person name="Schwarz E.M."/>
            <person name="Hu Y."/>
            <person name="Antoshechkin I."/>
            <person name="Miller M.M."/>
            <person name="Sternberg P.W."/>
            <person name="Aroian R.V."/>
        </authorList>
    </citation>
    <scope>NUCLEOTIDE SEQUENCE</scope>
    <source>
        <strain evidence="2">HY135</strain>
    </source>
</reference>
<accession>A0A016V196</accession>
<evidence type="ECO:0000313" key="1">
    <source>
        <dbReference type="EMBL" id="EYC20498.1"/>
    </source>
</evidence>